<comment type="caution">
    <text evidence="1">The sequence shown here is derived from an EMBL/GenBank/DDBJ whole genome shotgun (WGS) entry which is preliminary data.</text>
</comment>
<accession>U1MR45</accession>
<dbReference type="Pfam" id="PF14390">
    <property type="entry name" value="DUF4420"/>
    <property type="match status" value="1"/>
</dbReference>
<keyword evidence="2" id="KW-1185">Reference proteome</keyword>
<reference evidence="1 2" key="1">
    <citation type="journal article" date="2013" name="Genome Announc.">
        <title>First draft genome sequence from a member of the genus agrococcus, isolated from modern microbialites.</title>
        <authorList>
            <person name="White R.A.III."/>
            <person name="Grassa C.J."/>
            <person name="Suttle C.A."/>
        </authorList>
    </citation>
    <scope>NUCLEOTIDE SEQUENCE [LARGE SCALE GENOMIC DNA]</scope>
    <source>
        <strain evidence="1 2">RW1</strain>
    </source>
</reference>
<name>U1MR45_9MICO</name>
<sequence length="316" mass="34548">MSLRPKLEAVLARGPHQLLPLPHPSLRAYVQNVERRPAVVIELDQPLTSVVDGFRGLDVLHQQSSDGKTAYLRLTSTHRGITPGFATVLDYVLAEAAKADAGAPAVRALLDGLEELRQMFARKRGRLGESEIRGLFAELRLLQLRLRGGADSRTEMLAWVGPFGGAKDFVYASGFAFEVKSAHRPPKAVRISNLDQLEPSDLELYLAVLPLERDISGSPEAVCITSAVADTAELVSSDPLALEMFEDALAAIGFDSTDEYYRNWSFVETGWLAYRVSDEFPRIRAGSLDAGVLDVTYSVALDALSGFVADDSVLRY</sequence>
<dbReference type="AlphaFoldDB" id="U1MR45"/>
<dbReference type="EMBL" id="ASHR01000021">
    <property type="protein sequence ID" value="ERG64396.1"/>
    <property type="molecule type" value="Genomic_DNA"/>
</dbReference>
<dbReference type="RefSeq" id="WP_021010287.1">
    <property type="nucleotide sequence ID" value="NZ_ASHR01000021.1"/>
</dbReference>
<dbReference type="Proteomes" id="UP000016462">
    <property type="component" value="Unassembled WGS sequence"/>
</dbReference>
<protein>
    <recommendedName>
        <fullName evidence="3">PD-(D/E)XK motif protein</fullName>
    </recommendedName>
</protein>
<evidence type="ECO:0000313" key="2">
    <source>
        <dbReference type="Proteomes" id="UP000016462"/>
    </source>
</evidence>
<dbReference type="InterPro" id="IPR025534">
    <property type="entry name" value="DUF4420"/>
</dbReference>
<evidence type="ECO:0000313" key="1">
    <source>
        <dbReference type="EMBL" id="ERG64396.1"/>
    </source>
</evidence>
<evidence type="ECO:0008006" key="3">
    <source>
        <dbReference type="Google" id="ProtNLM"/>
    </source>
</evidence>
<proteinExistence type="predicted"/>
<dbReference type="OrthoDB" id="4854145at2"/>
<gene>
    <name evidence="1" type="ORF">L332_08025</name>
</gene>
<organism evidence="1 2">
    <name type="scientific">Agrococcus pavilionensis RW1</name>
    <dbReference type="NCBI Taxonomy" id="1330458"/>
    <lineage>
        <taxon>Bacteria</taxon>
        <taxon>Bacillati</taxon>
        <taxon>Actinomycetota</taxon>
        <taxon>Actinomycetes</taxon>
        <taxon>Micrococcales</taxon>
        <taxon>Microbacteriaceae</taxon>
        <taxon>Agrococcus</taxon>
    </lineage>
</organism>